<dbReference type="GeneID" id="61168230"/>
<keyword evidence="3" id="KW-0540">Nuclease</keyword>
<dbReference type="EMBL" id="UGGQ01000006">
    <property type="protein sequence ID" value="STO17134.1"/>
    <property type="molecule type" value="Genomic_DNA"/>
</dbReference>
<evidence type="ECO:0000256" key="6">
    <source>
        <dbReference type="ARBA" id="ARBA00022801"/>
    </source>
</evidence>
<dbReference type="InterPro" id="IPR011545">
    <property type="entry name" value="DEAD/DEAH_box_helicase_dom"/>
</dbReference>
<keyword evidence="9" id="KW-0051">Antiviral defense</keyword>
<dbReference type="NCBIfam" id="TIGR01596">
    <property type="entry name" value="cas3_HD"/>
    <property type="match status" value="1"/>
</dbReference>
<keyword evidence="4" id="KW-0479">Metal-binding</keyword>
<dbReference type="GO" id="GO:0003723">
    <property type="term" value="F:RNA binding"/>
    <property type="evidence" value="ECO:0007669"/>
    <property type="project" value="TreeGrafter"/>
</dbReference>
<dbReference type="InterPro" id="IPR006474">
    <property type="entry name" value="Helicase_Cas3_CRISPR-ass_core"/>
</dbReference>
<dbReference type="InterPro" id="IPR006483">
    <property type="entry name" value="CRISPR-assoc_Cas3_HD"/>
</dbReference>
<keyword evidence="5" id="KW-0547">Nucleotide-binding</keyword>
<evidence type="ECO:0000256" key="2">
    <source>
        <dbReference type="ARBA" id="ARBA00009046"/>
    </source>
</evidence>
<evidence type="ECO:0000256" key="1">
    <source>
        <dbReference type="ARBA" id="ARBA00006847"/>
    </source>
</evidence>
<keyword evidence="8" id="KW-0067">ATP-binding</keyword>
<dbReference type="Pfam" id="PF18019">
    <property type="entry name" value="Cas3_HD"/>
    <property type="match status" value="1"/>
</dbReference>
<dbReference type="Gene3D" id="3.40.50.300">
    <property type="entry name" value="P-loop containing nucleotide triphosphate hydrolases"/>
    <property type="match status" value="2"/>
</dbReference>
<dbReference type="GO" id="GO:0005524">
    <property type="term" value="F:ATP binding"/>
    <property type="evidence" value="ECO:0007669"/>
    <property type="project" value="UniProtKB-KW"/>
</dbReference>
<dbReference type="PANTHER" id="PTHR47963">
    <property type="entry name" value="DEAD-BOX ATP-DEPENDENT RNA HELICASE 47, MITOCHONDRIAL"/>
    <property type="match status" value="1"/>
</dbReference>
<accession>A0A8G2M777</accession>
<dbReference type="GO" id="GO:0003724">
    <property type="term" value="F:RNA helicase activity"/>
    <property type="evidence" value="ECO:0007669"/>
    <property type="project" value="TreeGrafter"/>
</dbReference>
<dbReference type="SMART" id="SM00487">
    <property type="entry name" value="DEXDc"/>
    <property type="match status" value="1"/>
</dbReference>
<keyword evidence="6" id="KW-0378">Hydrolase</keyword>
<protein>
    <submittedName>
        <fullName evidence="11">Helicase Cas3</fullName>
    </submittedName>
</protein>
<dbReference type="SMART" id="SM00490">
    <property type="entry name" value="HELICc"/>
    <property type="match status" value="1"/>
</dbReference>
<dbReference type="GO" id="GO:0016787">
    <property type="term" value="F:hydrolase activity"/>
    <property type="evidence" value="ECO:0007669"/>
    <property type="project" value="UniProtKB-KW"/>
</dbReference>
<evidence type="ECO:0000256" key="7">
    <source>
        <dbReference type="ARBA" id="ARBA00022806"/>
    </source>
</evidence>
<comment type="similarity">
    <text evidence="1">In the N-terminal section; belongs to the CRISPR-associated nuclease Cas3-HD family.</text>
</comment>
<evidence type="ECO:0000313" key="12">
    <source>
        <dbReference type="Proteomes" id="UP000255284"/>
    </source>
</evidence>
<dbReference type="InterPro" id="IPR001650">
    <property type="entry name" value="Helicase_C-like"/>
</dbReference>
<proteinExistence type="inferred from homology"/>
<dbReference type="PANTHER" id="PTHR47963:SF9">
    <property type="entry name" value="CRISPR-ASSOCIATED ENDONUCLEASE_HELICASE CAS3"/>
    <property type="match status" value="1"/>
</dbReference>
<sequence length="907" mass="101966">MSSIQEQIWGKYSKNYGFYPLLAHLYDTAVCAEIVFDYWLRPGLQEILKNDFGESVLQVVSLVAGLHDLGKGNPVFQGQQAAYETNKDLPVIREHFNQFANTEYFIDVKRREANRPSVRRHEQVGALDLFGDESKLFKDRVTEHWLAAVVAGHHGTFFRETKSDDERQIDSTKLLRSGVWKTVREDSTSLIERFCGLHIADLPRVISPISLMLLTGLVTVADRLSSGDDWVAEQAAALKSGSISLDNPDEWKSYVFQKMLNRVKLLLGIFEPLSNAQETLLGCWNPRPAQKIAQNSGDGMLTIMSATGSGKTEAALLRHANASERLIFLLPTQATTNAMMRRLQEAFQNTSNVGTLAHGMAILENFYSQKITVTEHRDDSTDTGDVSARGLYPTEFVRQKSARLLAPVVVATVDQAVMASLPMKWTALRLLALANSHVVMDEVHTLSPYQTRLIEPLMTWLGRTGTRVTLLSATMPHEHLEQLTNAYTGNLSHENTTRIEEYDFPATASVSVGGKVKVSALKIDINRDQYQINYDLKEVSNISEAHIDWAKQIHEKYPKARLGVFVNTIDRAQEIAGGLLKLGCNVMVLHSRLTAKHRSEVEEALFNALGPRGNAEGLVVVGTQAIEASLDIDLDLISTDLAPAPSLLQRFGRAWRRQDTKREQRIPGMSAMQVQIVAGMLIDENAGYQEKWWMPYLYSPLRRTCKWLRGHRGAIVAPNDIQSFVEQSWVSAEELEDAEDFDEYASILQEQQKATQWINSWPMFYRGEARMDALRHLTWQDGENAEGESPRTRSIERENRQLIILGEGSDAPGAFNGTVEELRSLRVDRNGMPSSRIKEALRAQINVSSAKMIKVLREKVEQYPVLGEETTPLLRGRQVVRLGDDFTYDTLFGLQLLRNRTLGKAMS</sequence>
<dbReference type="InterPro" id="IPR054712">
    <property type="entry name" value="Cas3-like_dom"/>
</dbReference>
<reference evidence="11 12" key="1">
    <citation type="submission" date="2018-06" db="EMBL/GenBank/DDBJ databases">
        <authorList>
            <consortium name="Pathogen Informatics"/>
            <person name="Doyle S."/>
        </authorList>
    </citation>
    <scope>NUCLEOTIDE SEQUENCE [LARGE SCALE GENOMIC DNA]</scope>
    <source>
        <strain evidence="11 12">NCTC11819</strain>
    </source>
</reference>
<dbReference type="Pfam" id="PF22590">
    <property type="entry name" value="Cas3-like_C_2"/>
    <property type="match status" value="1"/>
</dbReference>
<dbReference type="NCBIfam" id="TIGR01587">
    <property type="entry name" value="cas3_core"/>
    <property type="match status" value="1"/>
</dbReference>
<dbReference type="GO" id="GO:0051607">
    <property type="term" value="P:defense response to virus"/>
    <property type="evidence" value="ECO:0007669"/>
    <property type="project" value="UniProtKB-KW"/>
</dbReference>
<dbReference type="GO" id="GO:0046872">
    <property type="term" value="F:metal ion binding"/>
    <property type="evidence" value="ECO:0007669"/>
    <property type="project" value="UniProtKB-KW"/>
</dbReference>
<gene>
    <name evidence="11" type="ORF">NCTC11819_01719</name>
</gene>
<evidence type="ECO:0000259" key="10">
    <source>
        <dbReference type="PROSITE" id="PS51643"/>
    </source>
</evidence>
<comment type="caution">
    <text evidence="11">The sequence shown here is derived from an EMBL/GenBank/DDBJ whole genome shotgun (WGS) entry which is preliminary data.</text>
</comment>
<evidence type="ECO:0000256" key="9">
    <source>
        <dbReference type="ARBA" id="ARBA00023118"/>
    </source>
</evidence>
<comment type="similarity">
    <text evidence="2">In the central section; belongs to the CRISPR-associated helicase Cas3 family.</text>
</comment>
<organism evidence="11 12">
    <name type="scientific">Mobiluncus mulieris</name>
    <dbReference type="NCBI Taxonomy" id="2052"/>
    <lineage>
        <taxon>Bacteria</taxon>
        <taxon>Bacillati</taxon>
        <taxon>Actinomycetota</taxon>
        <taxon>Actinomycetes</taxon>
        <taxon>Actinomycetales</taxon>
        <taxon>Actinomycetaceae</taxon>
        <taxon>Mobiluncus</taxon>
    </lineage>
</organism>
<feature type="domain" description="HD Cas3-type" evidence="10">
    <location>
        <begin position="14"/>
        <end position="224"/>
    </location>
</feature>
<evidence type="ECO:0000256" key="8">
    <source>
        <dbReference type="ARBA" id="ARBA00022840"/>
    </source>
</evidence>
<dbReference type="InterPro" id="IPR027417">
    <property type="entry name" value="P-loop_NTPase"/>
</dbReference>
<dbReference type="Gene3D" id="1.10.3210.30">
    <property type="match status" value="1"/>
</dbReference>
<dbReference type="Proteomes" id="UP000255284">
    <property type="component" value="Unassembled WGS sequence"/>
</dbReference>
<keyword evidence="7 11" id="KW-0347">Helicase</keyword>
<dbReference type="GO" id="GO:0004518">
    <property type="term" value="F:nuclease activity"/>
    <property type="evidence" value="ECO:0007669"/>
    <property type="project" value="UniProtKB-KW"/>
</dbReference>
<evidence type="ECO:0000256" key="3">
    <source>
        <dbReference type="ARBA" id="ARBA00022722"/>
    </source>
</evidence>
<evidence type="ECO:0000313" key="11">
    <source>
        <dbReference type="EMBL" id="STO17134.1"/>
    </source>
</evidence>
<dbReference type="InterPro" id="IPR014001">
    <property type="entry name" value="Helicase_ATP-bd"/>
</dbReference>
<evidence type="ECO:0000256" key="5">
    <source>
        <dbReference type="ARBA" id="ARBA00022741"/>
    </source>
</evidence>
<dbReference type="RefSeq" id="WP_115325972.1">
    <property type="nucleotide sequence ID" value="NZ_JACHMA010000001.1"/>
</dbReference>
<evidence type="ECO:0000256" key="4">
    <source>
        <dbReference type="ARBA" id="ARBA00022723"/>
    </source>
</evidence>
<dbReference type="PROSITE" id="PS51643">
    <property type="entry name" value="HD_CAS3"/>
    <property type="match status" value="1"/>
</dbReference>
<dbReference type="AlphaFoldDB" id="A0A8G2M777"/>
<dbReference type="SUPFAM" id="SSF52540">
    <property type="entry name" value="P-loop containing nucleoside triphosphate hydrolases"/>
    <property type="match status" value="1"/>
</dbReference>
<dbReference type="InterPro" id="IPR050547">
    <property type="entry name" value="DEAD_box_RNA_helicases"/>
</dbReference>
<dbReference type="CDD" id="cd09641">
    <property type="entry name" value="Cas3''_I"/>
    <property type="match status" value="1"/>
</dbReference>
<dbReference type="Pfam" id="PF00270">
    <property type="entry name" value="DEAD"/>
    <property type="match status" value="1"/>
</dbReference>
<name>A0A8G2M777_9ACTO</name>
<dbReference type="InterPro" id="IPR038257">
    <property type="entry name" value="CRISPR-assoc_Cas3_HD_sf"/>
</dbReference>